<dbReference type="EMBL" id="JAUSUG010000002">
    <property type="protein sequence ID" value="MDQ0253513.1"/>
    <property type="molecule type" value="Genomic_DNA"/>
</dbReference>
<name>A0ABT9ZQJ8_9BACI</name>
<evidence type="ECO:0000313" key="3">
    <source>
        <dbReference type="Proteomes" id="UP001230005"/>
    </source>
</evidence>
<comment type="caution">
    <text evidence="2">The sequence shown here is derived from an EMBL/GenBank/DDBJ whole genome shotgun (WGS) entry which is preliminary data.</text>
</comment>
<dbReference type="RefSeq" id="WP_307322261.1">
    <property type="nucleotide sequence ID" value="NZ_JAUSUG010000002.1"/>
</dbReference>
<dbReference type="Pfam" id="PF20578">
    <property type="entry name" value="aBig_2"/>
    <property type="match status" value="1"/>
</dbReference>
<sequence length="135" mass="15149">MIKPLSAEKIVEITKANLQIPNADDIRGNITLPSRSEAGATITWETNNPDVVSVTEIINDRDEWILMVDQYIAGLGYLPLRTTDLLSAEFTILHSSEYSLGNFKKRHGSVINVTQEEYEAIMKKWSGEEVLELGK</sequence>
<keyword evidence="3" id="KW-1185">Reference proteome</keyword>
<gene>
    <name evidence="2" type="ORF">J2S74_000885</name>
</gene>
<dbReference type="Proteomes" id="UP001230005">
    <property type="component" value="Unassembled WGS sequence"/>
</dbReference>
<protein>
    <recommendedName>
        <fullName evidence="1">Atrophied bacterial Ig domain-containing protein</fullName>
    </recommendedName>
</protein>
<dbReference type="InterPro" id="IPR046780">
    <property type="entry name" value="aBig_2"/>
</dbReference>
<proteinExistence type="predicted"/>
<organism evidence="2 3">
    <name type="scientific">Evansella vedderi</name>
    <dbReference type="NCBI Taxonomy" id="38282"/>
    <lineage>
        <taxon>Bacteria</taxon>
        <taxon>Bacillati</taxon>
        <taxon>Bacillota</taxon>
        <taxon>Bacilli</taxon>
        <taxon>Bacillales</taxon>
        <taxon>Bacillaceae</taxon>
        <taxon>Evansella</taxon>
    </lineage>
</organism>
<reference evidence="2 3" key="1">
    <citation type="submission" date="2023-07" db="EMBL/GenBank/DDBJ databases">
        <title>Genomic Encyclopedia of Type Strains, Phase IV (KMG-IV): sequencing the most valuable type-strain genomes for metagenomic binning, comparative biology and taxonomic classification.</title>
        <authorList>
            <person name="Goeker M."/>
        </authorList>
    </citation>
    <scope>NUCLEOTIDE SEQUENCE [LARGE SCALE GENOMIC DNA]</scope>
    <source>
        <strain evidence="2 3">DSM 9768</strain>
    </source>
</reference>
<evidence type="ECO:0000313" key="2">
    <source>
        <dbReference type="EMBL" id="MDQ0253513.1"/>
    </source>
</evidence>
<accession>A0ABT9ZQJ8</accession>
<feature type="domain" description="Atrophied bacterial Ig" evidence="1">
    <location>
        <begin position="12"/>
        <end position="55"/>
    </location>
</feature>
<evidence type="ECO:0000259" key="1">
    <source>
        <dbReference type="Pfam" id="PF20578"/>
    </source>
</evidence>